<sequence>MDWIIRIVILIAFVPFIMYFVALGKNVRKTEKDYNRDMTYELNPFTGTKMPVNDHDIKNNGD</sequence>
<keyword evidence="3" id="KW-1185">Reference proteome</keyword>
<keyword evidence="1" id="KW-0472">Membrane</keyword>
<gene>
    <name evidence="2" type="ORF">KCX74_01820</name>
</gene>
<evidence type="ECO:0000313" key="3">
    <source>
        <dbReference type="Proteomes" id="UP000675284"/>
    </source>
</evidence>
<protein>
    <submittedName>
        <fullName evidence="2">Uncharacterized protein</fullName>
    </submittedName>
</protein>
<keyword evidence="1" id="KW-0812">Transmembrane</keyword>
<dbReference type="EMBL" id="JAGSOT010000003">
    <property type="protein sequence ID" value="MBR7794776.1"/>
    <property type="molecule type" value="Genomic_DNA"/>
</dbReference>
<reference evidence="2" key="1">
    <citation type="submission" date="2021-04" db="EMBL/GenBank/DDBJ databases">
        <title>Isolation and polyphasic classification of algal microorganism.</title>
        <authorList>
            <person name="Wang S."/>
        </authorList>
    </citation>
    <scope>NUCLEOTIDE SEQUENCE</scope>
    <source>
        <strain evidence="2">720a</strain>
    </source>
</reference>
<evidence type="ECO:0000256" key="1">
    <source>
        <dbReference type="SAM" id="Phobius"/>
    </source>
</evidence>
<dbReference type="Proteomes" id="UP000675284">
    <property type="component" value="Unassembled WGS sequence"/>
</dbReference>
<feature type="transmembrane region" description="Helical" evidence="1">
    <location>
        <begin position="6"/>
        <end position="24"/>
    </location>
</feature>
<name>A0A941I9Y1_9BACI</name>
<dbReference type="AlphaFoldDB" id="A0A941I9Y1"/>
<dbReference type="RefSeq" id="WP_026682110.1">
    <property type="nucleotide sequence ID" value="NZ_BAAACY010000006.1"/>
</dbReference>
<comment type="caution">
    <text evidence="2">The sequence shown here is derived from an EMBL/GenBank/DDBJ whole genome shotgun (WGS) entry which is preliminary data.</text>
</comment>
<evidence type="ECO:0000313" key="2">
    <source>
        <dbReference type="EMBL" id="MBR7794776.1"/>
    </source>
</evidence>
<organism evidence="2 3">
    <name type="scientific">Virgibacillus salarius</name>
    <dbReference type="NCBI Taxonomy" id="447199"/>
    <lineage>
        <taxon>Bacteria</taxon>
        <taxon>Bacillati</taxon>
        <taxon>Bacillota</taxon>
        <taxon>Bacilli</taxon>
        <taxon>Bacillales</taxon>
        <taxon>Bacillaceae</taxon>
        <taxon>Virgibacillus</taxon>
    </lineage>
</organism>
<accession>A0A941I9Y1</accession>
<keyword evidence="1" id="KW-1133">Transmembrane helix</keyword>
<proteinExistence type="predicted"/>